<feature type="transmembrane region" description="Helical" evidence="1">
    <location>
        <begin position="249"/>
        <end position="271"/>
    </location>
</feature>
<name>A0A9Q0R8N7_ANAIG</name>
<evidence type="ECO:0000313" key="3">
    <source>
        <dbReference type="Proteomes" id="UP001149090"/>
    </source>
</evidence>
<feature type="transmembrane region" description="Helical" evidence="1">
    <location>
        <begin position="327"/>
        <end position="350"/>
    </location>
</feature>
<dbReference type="EMBL" id="JAPDFW010000090">
    <property type="protein sequence ID" value="KAJ5071247.1"/>
    <property type="molecule type" value="Genomic_DNA"/>
</dbReference>
<feature type="transmembrane region" description="Helical" evidence="1">
    <location>
        <begin position="131"/>
        <end position="152"/>
    </location>
</feature>
<feature type="transmembrane region" description="Helical" evidence="1">
    <location>
        <begin position="305"/>
        <end position="321"/>
    </location>
</feature>
<organism evidence="2 3">
    <name type="scientific">Anaeramoeba ignava</name>
    <name type="common">Anaerobic marine amoeba</name>
    <dbReference type="NCBI Taxonomy" id="1746090"/>
    <lineage>
        <taxon>Eukaryota</taxon>
        <taxon>Metamonada</taxon>
        <taxon>Anaeramoebidae</taxon>
        <taxon>Anaeramoeba</taxon>
    </lineage>
</organism>
<gene>
    <name evidence="2" type="ORF">M0811_10519</name>
</gene>
<keyword evidence="1" id="KW-1133">Transmembrane helix</keyword>
<dbReference type="AlphaFoldDB" id="A0A9Q0R8N7"/>
<comment type="caution">
    <text evidence="2">The sequence shown here is derived from an EMBL/GenBank/DDBJ whole genome shotgun (WGS) entry which is preliminary data.</text>
</comment>
<protein>
    <submittedName>
        <fullName evidence="2">Adenylate cyclase type 1</fullName>
    </submittedName>
</protein>
<evidence type="ECO:0000313" key="2">
    <source>
        <dbReference type="EMBL" id="KAJ5071247.1"/>
    </source>
</evidence>
<keyword evidence="1" id="KW-0812">Transmembrane</keyword>
<keyword evidence="3" id="KW-1185">Reference proteome</keyword>
<feature type="transmembrane region" description="Helical" evidence="1">
    <location>
        <begin position="277"/>
        <end position="298"/>
    </location>
</feature>
<evidence type="ECO:0000256" key="1">
    <source>
        <dbReference type="SAM" id="Phobius"/>
    </source>
</evidence>
<reference evidence="2" key="1">
    <citation type="submission" date="2022-10" db="EMBL/GenBank/DDBJ databases">
        <title>Novel sulphate-reducing endosymbionts in the free-living metamonad Anaeramoeba.</title>
        <authorList>
            <person name="Jerlstrom-Hultqvist J."/>
            <person name="Cepicka I."/>
            <person name="Gallot-Lavallee L."/>
            <person name="Salas-Leiva D."/>
            <person name="Curtis B.A."/>
            <person name="Zahonova K."/>
            <person name="Pipaliya S."/>
            <person name="Dacks J."/>
            <person name="Roger A.J."/>
        </authorList>
    </citation>
    <scope>NUCLEOTIDE SEQUENCE</scope>
    <source>
        <strain evidence="2">BMAN</strain>
    </source>
</reference>
<feature type="transmembrane region" description="Helical" evidence="1">
    <location>
        <begin position="73"/>
        <end position="94"/>
    </location>
</feature>
<dbReference type="Proteomes" id="UP001149090">
    <property type="component" value="Unassembled WGS sequence"/>
</dbReference>
<accession>A0A9Q0R8N7</accession>
<keyword evidence="1" id="KW-0472">Membrane</keyword>
<feature type="transmembrane region" description="Helical" evidence="1">
    <location>
        <begin position="106"/>
        <end position="125"/>
    </location>
</feature>
<feature type="transmembrane region" description="Helical" evidence="1">
    <location>
        <begin position="33"/>
        <end position="53"/>
    </location>
</feature>
<sequence length="370" mass="44248">MRKSRSREKMSKSQSQEGIVEILEETGNTHRYIFSYGISVFILWFLNILNQFVDMGSTKMQYSPKNWFIPGQEMFFVWWILDVIFIFFILFLVFTQDTQTRRRAVSRVYIFFPICIVLDIVHMFLWQAGKIKYTLIPLTLLLVFTGTIYIRLGTMGRWRLKQGIAWIRQLRRKKYQNDERSDQNPKYYFANDLENFIETQSENQDQNSGIDLDDDKPEDAILLDEMNVAYEPEPDYASWGELLFVHGPFSLFLSWIITLLLFNILMVSYHVDPHNWLSTKSGCIFLIFLSFIILLFLIYFFRDPFFPWIYLGLYLNSIVYNRNETSVFVSALICFIIVIIVSVFVFWISFRKRKRRKEESMSLLNEKYDI</sequence>
<proteinExistence type="predicted"/>